<dbReference type="AlphaFoldDB" id="A0A1R3JHY7"/>
<dbReference type="SUPFAM" id="SSF52047">
    <property type="entry name" value="RNI-like"/>
    <property type="match status" value="1"/>
</dbReference>
<feature type="domain" description="F-box" evidence="1">
    <location>
        <begin position="4"/>
        <end position="37"/>
    </location>
</feature>
<protein>
    <recommendedName>
        <fullName evidence="1">F-box domain-containing protein</fullName>
    </recommendedName>
</protein>
<dbReference type="STRING" id="93759.A0A1R3JHY7"/>
<dbReference type="OrthoDB" id="612216at2759"/>
<dbReference type="SUPFAM" id="SSF81383">
    <property type="entry name" value="F-box domain"/>
    <property type="match status" value="1"/>
</dbReference>
<dbReference type="InterPro" id="IPR036047">
    <property type="entry name" value="F-box-like_dom_sf"/>
</dbReference>
<dbReference type="EMBL" id="AWUE01016066">
    <property type="protein sequence ID" value="OMO94375.1"/>
    <property type="molecule type" value="Genomic_DNA"/>
</dbReference>
<keyword evidence="3" id="KW-1185">Reference proteome</keyword>
<dbReference type="Pfam" id="PF00646">
    <property type="entry name" value="F-box"/>
    <property type="match status" value="1"/>
</dbReference>
<reference evidence="3" key="1">
    <citation type="submission" date="2013-09" db="EMBL/GenBank/DDBJ databases">
        <title>Corchorus olitorius genome sequencing.</title>
        <authorList>
            <person name="Alam M."/>
            <person name="Haque M.S."/>
            <person name="Islam M.S."/>
            <person name="Emdad E.M."/>
            <person name="Islam M.M."/>
            <person name="Ahmed B."/>
            <person name="Halim A."/>
            <person name="Hossen Q.M.M."/>
            <person name="Hossain M.Z."/>
            <person name="Ahmed R."/>
            <person name="Khan M.M."/>
            <person name="Islam R."/>
            <person name="Rashid M.M."/>
            <person name="Khan S.A."/>
            <person name="Rahman M.S."/>
            <person name="Alam M."/>
            <person name="Yahiya A.S."/>
            <person name="Khan M.S."/>
            <person name="Azam M.S."/>
            <person name="Haque T."/>
            <person name="Lashkar M.Z.H."/>
            <person name="Akhand A.I."/>
            <person name="Morshed G."/>
            <person name="Roy S."/>
            <person name="Uddin K.S."/>
            <person name="Rabeya T."/>
            <person name="Hossain A.S."/>
            <person name="Chowdhury A."/>
            <person name="Snigdha A.R."/>
            <person name="Mortoza M.S."/>
            <person name="Matin S.A."/>
            <person name="Hoque S.M.E."/>
            <person name="Islam M.K."/>
            <person name="Roy D.K."/>
            <person name="Haider R."/>
            <person name="Moosa M.M."/>
            <person name="Elias S.M."/>
            <person name="Hasan A.M."/>
            <person name="Jahan S."/>
            <person name="Shafiuddin M."/>
            <person name="Mahmood N."/>
            <person name="Shommy N.S."/>
        </authorList>
    </citation>
    <scope>NUCLEOTIDE SEQUENCE [LARGE SCALE GENOMIC DNA]</scope>
    <source>
        <strain evidence="3">cv. O-4</strain>
    </source>
</reference>
<organism evidence="2 3">
    <name type="scientific">Corchorus olitorius</name>
    <dbReference type="NCBI Taxonomy" id="93759"/>
    <lineage>
        <taxon>Eukaryota</taxon>
        <taxon>Viridiplantae</taxon>
        <taxon>Streptophyta</taxon>
        <taxon>Embryophyta</taxon>
        <taxon>Tracheophyta</taxon>
        <taxon>Spermatophyta</taxon>
        <taxon>Magnoliopsida</taxon>
        <taxon>eudicotyledons</taxon>
        <taxon>Gunneridae</taxon>
        <taxon>Pentapetalae</taxon>
        <taxon>rosids</taxon>
        <taxon>malvids</taxon>
        <taxon>Malvales</taxon>
        <taxon>Malvaceae</taxon>
        <taxon>Grewioideae</taxon>
        <taxon>Apeibeae</taxon>
        <taxon>Corchorus</taxon>
    </lineage>
</organism>
<gene>
    <name evidence="2" type="ORF">COLO4_16364</name>
</gene>
<name>A0A1R3JHY7_9ROSI</name>
<dbReference type="PROSITE" id="PS50181">
    <property type="entry name" value="FBOX"/>
    <property type="match status" value="1"/>
</dbReference>
<dbReference type="Proteomes" id="UP000187203">
    <property type="component" value="Unassembled WGS sequence"/>
</dbReference>
<dbReference type="InterPro" id="IPR050232">
    <property type="entry name" value="FBL13/AtMIF1-like"/>
</dbReference>
<dbReference type="InterPro" id="IPR001810">
    <property type="entry name" value="F-box_dom"/>
</dbReference>
<dbReference type="PANTHER" id="PTHR31900">
    <property type="entry name" value="F-BOX/RNI SUPERFAMILY PROTEIN-RELATED"/>
    <property type="match status" value="1"/>
</dbReference>
<accession>A0A1R3JHY7</accession>
<comment type="caution">
    <text evidence="2">The sequence shown here is derived from an EMBL/GenBank/DDBJ whole genome shotgun (WGS) entry which is preliminary data.</text>
</comment>
<sequence>MVAADRISQLPEEIVAQIVSHLNMKEALAMLVLSKNWINFWTNHLLNLHTLDFDSAHFRTRNRTHFLNYVDQVLRFRGIIDVDKFSLKFHEFRANDLPRICPWIRYAIVCNVKKLELQFETEQGWLPNLVSLPSNVFLTFNSLVELKLKNDFVFDVPPTIPCLKILHVDVKRPNTKFLNRLFRSCENLEKLSINGVLLPSRYDEIAYIFVISNPALRKLEINMMSSEEQFEGCSLHHLISIQTPNLEYLKIEDEIYASYELQENINSLIEANVCFGPHSSYIKDGQISVDDACEIMDIVEGITHAKSIILWENTMAVIGRAIDDFGMLPEFSTLNRLELCIDDCYGWKLLPHLLSSSPNLEILQIDKQVAFNDVPDGNTYGWEEPEAAPSCLGQHLKEIKLTSLWRSADEEKVVTYLLGNCMVLEKMTIKFSQDNALEGQFNEAMIEEFPRASDNCELIFERNFQLEMEAVVALPANQRPVSQKPNVSTALSLGWNWP</sequence>
<dbReference type="PANTHER" id="PTHR31900:SF34">
    <property type="entry name" value="EMB|CAB62440.1-RELATED"/>
    <property type="match status" value="1"/>
</dbReference>
<dbReference type="InterPro" id="IPR032675">
    <property type="entry name" value="LRR_dom_sf"/>
</dbReference>
<evidence type="ECO:0000313" key="2">
    <source>
        <dbReference type="EMBL" id="OMO94375.1"/>
    </source>
</evidence>
<dbReference type="SMART" id="SM00256">
    <property type="entry name" value="FBOX"/>
    <property type="match status" value="1"/>
</dbReference>
<proteinExistence type="predicted"/>
<dbReference type="SMART" id="SM00579">
    <property type="entry name" value="FBD"/>
    <property type="match status" value="1"/>
</dbReference>
<evidence type="ECO:0000259" key="1">
    <source>
        <dbReference type="PROSITE" id="PS50181"/>
    </source>
</evidence>
<dbReference type="Pfam" id="PF08387">
    <property type="entry name" value="FBD"/>
    <property type="match status" value="1"/>
</dbReference>
<dbReference type="Gene3D" id="3.80.10.10">
    <property type="entry name" value="Ribonuclease Inhibitor"/>
    <property type="match status" value="1"/>
</dbReference>
<dbReference type="InterPro" id="IPR006566">
    <property type="entry name" value="FBD"/>
</dbReference>
<evidence type="ECO:0000313" key="3">
    <source>
        <dbReference type="Proteomes" id="UP000187203"/>
    </source>
</evidence>